<dbReference type="GO" id="GO:0032153">
    <property type="term" value="C:cell division site"/>
    <property type="evidence" value="ECO:0007669"/>
    <property type="project" value="UniProtKB-UniRule"/>
</dbReference>
<feature type="binding site" evidence="4">
    <location>
        <begin position="129"/>
        <end position="131"/>
    </location>
    <ligand>
        <name>GTP</name>
        <dbReference type="ChEBI" id="CHEBI:37565"/>
    </ligand>
</feature>
<evidence type="ECO:0000259" key="6">
    <source>
        <dbReference type="SMART" id="SM00864"/>
    </source>
</evidence>
<evidence type="ECO:0000259" key="7">
    <source>
        <dbReference type="SMART" id="SM00865"/>
    </source>
</evidence>
<dbReference type="Gene3D" id="3.40.50.1440">
    <property type="entry name" value="Tubulin/FtsZ, GTPase domain"/>
    <property type="match status" value="1"/>
</dbReference>
<sequence length="480" mass="52335">MNTSLLHSLDQDYIVNEIIKDQPNDASRNEPAIIKVIGVGGGGSNAVNYMFENKIKDVEFAVCNTDRQALANSPVPVKIQLGATLTQGLGAGTDAAKGKEAALETIEEIKGLLGGSIQMVFITAGMGGGTGTGAAPVIAQLAKEMGKLTVAVVTAPYTWEGLDKKEQALEGIEQLKEYSDTVLVVLNDKLEELYEDMTLTQAFAEADGILLNAVKSISEIITTNGNINTDFKDVEKVLKNAGQSVMGTSESTGADRAQTAIREALDSPLLNDRDIRGAKRILVTLATSKKKEATMKEQREIWRYVLSQVGGEARMFKLGTITDDSLGDKLRVTIVAAGFDSIESPIPGIELRNGNKGKKIEPVIEFNYGTKNMIDTAAQELVLTSELEVNTPTSTIDLVIEEDIVSTGYRPENVSVSHHTEENRDWSNEETENLELMIKSFKDGLVKYSDLEGPAYRRSRVELWKRPAIPASEMEQHWLK</sequence>
<dbReference type="PANTHER" id="PTHR30314:SF3">
    <property type="entry name" value="MITOCHONDRIAL DIVISION PROTEIN FSZA"/>
    <property type="match status" value="1"/>
</dbReference>
<keyword evidence="4 8" id="KW-0132">Cell division</keyword>
<feature type="domain" description="Tubulin/FtsZ GTPase" evidence="6">
    <location>
        <begin position="33"/>
        <end position="225"/>
    </location>
</feature>
<protein>
    <recommendedName>
        <fullName evidence="4 5">Cell division protein FtsZ</fullName>
    </recommendedName>
</protein>
<feature type="binding site" evidence="4">
    <location>
        <begin position="41"/>
        <end position="45"/>
    </location>
    <ligand>
        <name>GTP</name>
        <dbReference type="ChEBI" id="CHEBI:37565"/>
    </ligand>
</feature>
<organism evidence="8 9">
    <name type="scientific">Dyadobacter flavalbus</name>
    <dbReference type="NCBI Taxonomy" id="2579942"/>
    <lineage>
        <taxon>Bacteria</taxon>
        <taxon>Pseudomonadati</taxon>
        <taxon>Bacteroidota</taxon>
        <taxon>Cytophagia</taxon>
        <taxon>Cytophagales</taxon>
        <taxon>Spirosomataceae</taxon>
        <taxon>Dyadobacter</taxon>
    </lineage>
</organism>
<proteinExistence type="inferred from homology"/>
<dbReference type="Pfam" id="PF00091">
    <property type="entry name" value="Tubulin"/>
    <property type="match status" value="1"/>
</dbReference>
<keyword evidence="4" id="KW-0963">Cytoplasm</keyword>
<dbReference type="CDD" id="cd02201">
    <property type="entry name" value="FtsZ_type1"/>
    <property type="match status" value="1"/>
</dbReference>
<dbReference type="InterPro" id="IPR003008">
    <property type="entry name" value="Tubulin_FtsZ_GTPase"/>
</dbReference>
<dbReference type="Pfam" id="PF12327">
    <property type="entry name" value="FtsZ_C"/>
    <property type="match status" value="1"/>
</dbReference>
<keyword evidence="4" id="KW-0717">Septation</keyword>
<dbReference type="GO" id="GO:0003924">
    <property type="term" value="F:GTPase activity"/>
    <property type="evidence" value="ECO:0007669"/>
    <property type="project" value="UniProtKB-UniRule"/>
</dbReference>
<evidence type="ECO:0000256" key="1">
    <source>
        <dbReference type="ARBA" id="ARBA00009690"/>
    </source>
</evidence>
<evidence type="ECO:0000313" key="9">
    <source>
        <dbReference type="Proteomes" id="UP000323994"/>
    </source>
</evidence>
<dbReference type="InterPro" id="IPR018316">
    <property type="entry name" value="Tubulin/FtsZ_2-layer-sand-dom"/>
</dbReference>
<dbReference type="PRINTS" id="PR00423">
    <property type="entry name" value="CELLDVISFTSZ"/>
</dbReference>
<dbReference type="RefSeq" id="WP_139010164.1">
    <property type="nucleotide sequence ID" value="NZ_VBSN01000006.1"/>
</dbReference>
<dbReference type="NCBIfam" id="TIGR00065">
    <property type="entry name" value="ftsZ"/>
    <property type="match status" value="1"/>
</dbReference>
<dbReference type="FunFam" id="3.40.50.1440:FF:000001">
    <property type="entry name" value="Cell division protein FtsZ"/>
    <property type="match status" value="1"/>
</dbReference>
<dbReference type="InterPro" id="IPR036525">
    <property type="entry name" value="Tubulin/FtsZ_GTPase_sf"/>
</dbReference>
<keyword evidence="9" id="KW-1185">Reference proteome</keyword>
<feature type="binding site" evidence="4">
    <location>
        <position position="160"/>
    </location>
    <ligand>
        <name>GTP</name>
        <dbReference type="ChEBI" id="CHEBI:37565"/>
    </ligand>
</feature>
<comment type="subcellular location">
    <subcellularLocation>
        <location evidence="4">Cytoplasm</location>
    </subcellularLocation>
    <text evidence="4">Assembles at midcell at the inner surface of the cytoplasmic membrane.</text>
</comment>
<evidence type="ECO:0000256" key="3">
    <source>
        <dbReference type="ARBA" id="ARBA00023134"/>
    </source>
</evidence>
<dbReference type="SUPFAM" id="SSF55307">
    <property type="entry name" value="Tubulin C-terminal domain-like"/>
    <property type="match status" value="1"/>
</dbReference>
<dbReference type="GO" id="GO:0005737">
    <property type="term" value="C:cytoplasm"/>
    <property type="evidence" value="ECO:0007669"/>
    <property type="project" value="UniProtKB-SubCell"/>
</dbReference>
<keyword evidence="3 4" id="KW-0342">GTP-binding</keyword>
<dbReference type="InterPro" id="IPR000158">
    <property type="entry name" value="Cell_div_FtsZ"/>
</dbReference>
<feature type="binding site" evidence="4">
    <location>
        <position position="207"/>
    </location>
    <ligand>
        <name>GTP</name>
        <dbReference type="ChEBI" id="CHEBI:37565"/>
    </ligand>
</feature>
<evidence type="ECO:0000313" key="8">
    <source>
        <dbReference type="EMBL" id="KAA6441779.1"/>
    </source>
</evidence>
<keyword evidence="2 4" id="KW-0547">Nucleotide-binding</keyword>
<evidence type="ECO:0000256" key="5">
    <source>
        <dbReference type="NCBIfam" id="TIGR00065"/>
    </source>
</evidence>
<gene>
    <name evidence="4 8" type="primary">ftsZ</name>
    <name evidence="8" type="ORF">FEM33_00460</name>
</gene>
<feature type="binding site" evidence="4">
    <location>
        <position position="164"/>
    </location>
    <ligand>
        <name>GTP</name>
        <dbReference type="ChEBI" id="CHEBI:37565"/>
    </ligand>
</feature>
<dbReference type="InterPro" id="IPR045061">
    <property type="entry name" value="FtsZ/CetZ"/>
</dbReference>
<feature type="domain" description="Tubulin/FtsZ 2-layer sandwich" evidence="7">
    <location>
        <begin position="227"/>
        <end position="348"/>
    </location>
</feature>
<dbReference type="Proteomes" id="UP000323994">
    <property type="component" value="Unassembled WGS sequence"/>
</dbReference>
<keyword evidence="4" id="KW-0131">Cell cycle</keyword>
<evidence type="ECO:0000256" key="4">
    <source>
        <dbReference type="HAMAP-Rule" id="MF_00909"/>
    </source>
</evidence>
<comment type="similarity">
    <text evidence="1 4">Belongs to the FtsZ family.</text>
</comment>
<dbReference type="InterPro" id="IPR024757">
    <property type="entry name" value="FtsZ_C"/>
</dbReference>
<comment type="subunit">
    <text evidence="4">Homodimer. Polymerizes to form a dynamic ring structure in a strictly GTP-dependent manner. Interacts directly with several other division proteins.</text>
</comment>
<dbReference type="HAMAP" id="MF_00909">
    <property type="entry name" value="FtsZ"/>
    <property type="match status" value="1"/>
</dbReference>
<dbReference type="InterPro" id="IPR008280">
    <property type="entry name" value="Tub_FtsZ_C"/>
</dbReference>
<comment type="function">
    <text evidence="4">Essential cell division protein that forms a contractile ring structure (Z ring) at the future cell division site. The regulation of the ring assembly controls the timing and the location of cell division. One of the functions of the FtsZ ring is to recruit other cell division proteins to the septum to produce a new cell wall between the dividing cells. Binds GTP and shows GTPase activity.</text>
</comment>
<dbReference type="SMART" id="SM00864">
    <property type="entry name" value="Tubulin"/>
    <property type="match status" value="1"/>
</dbReference>
<dbReference type="GO" id="GO:0000917">
    <property type="term" value="P:division septum assembly"/>
    <property type="evidence" value="ECO:0007669"/>
    <property type="project" value="UniProtKB-KW"/>
</dbReference>
<comment type="caution">
    <text evidence="8">The sequence shown here is derived from an EMBL/GenBank/DDBJ whole genome shotgun (WGS) entry which is preliminary data.</text>
</comment>
<dbReference type="EMBL" id="VBSN01000006">
    <property type="protein sequence ID" value="KAA6441779.1"/>
    <property type="molecule type" value="Genomic_DNA"/>
</dbReference>
<dbReference type="OrthoDB" id="9813375at2"/>
<dbReference type="PANTHER" id="PTHR30314">
    <property type="entry name" value="CELL DIVISION PROTEIN FTSZ-RELATED"/>
    <property type="match status" value="1"/>
</dbReference>
<dbReference type="GO" id="GO:0005525">
    <property type="term" value="F:GTP binding"/>
    <property type="evidence" value="ECO:0007669"/>
    <property type="project" value="UniProtKB-UniRule"/>
</dbReference>
<dbReference type="SMART" id="SM00865">
    <property type="entry name" value="Tubulin_C"/>
    <property type="match status" value="1"/>
</dbReference>
<dbReference type="SUPFAM" id="SSF52490">
    <property type="entry name" value="Tubulin nucleotide-binding domain-like"/>
    <property type="match status" value="1"/>
</dbReference>
<dbReference type="AlphaFoldDB" id="A0A5M8QZY2"/>
<dbReference type="GO" id="GO:0051258">
    <property type="term" value="P:protein polymerization"/>
    <property type="evidence" value="ECO:0007669"/>
    <property type="project" value="UniProtKB-UniRule"/>
</dbReference>
<name>A0A5M8QZY2_9BACT</name>
<evidence type="ECO:0000256" key="2">
    <source>
        <dbReference type="ARBA" id="ARBA00022741"/>
    </source>
</evidence>
<reference evidence="8 9" key="1">
    <citation type="submission" date="2019-05" db="EMBL/GenBank/DDBJ databases">
        <authorList>
            <person name="Qu J.-H."/>
        </authorList>
    </citation>
    <scope>NUCLEOTIDE SEQUENCE [LARGE SCALE GENOMIC DNA]</scope>
    <source>
        <strain evidence="8 9">NS28</strain>
    </source>
</reference>
<dbReference type="GO" id="GO:0043093">
    <property type="term" value="P:FtsZ-dependent cytokinesis"/>
    <property type="evidence" value="ECO:0007669"/>
    <property type="project" value="UniProtKB-UniRule"/>
</dbReference>
<accession>A0A5M8QZY2</accession>